<dbReference type="RefSeq" id="WP_112149265.1">
    <property type="nucleotide sequence ID" value="NZ_NGJK01000006.1"/>
</dbReference>
<organism evidence="1 2">
    <name type="scientific">Methanosphaera stadtmanae</name>
    <dbReference type="NCBI Taxonomy" id="2317"/>
    <lineage>
        <taxon>Archaea</taxon>
        <taxon>Methanobacteriati</taxon>
        <taxon>Methanobacteriota</taxon>
        <taxon>Methanomada group</taxon>
        <taxon>Methanobacteria</taxon>
        <taxon>Methanobacteriales</taxon>
        <taxon>Methanobacteriaceae</taxon>
        <taxon>Methanosphaera</taxon>
    </lineage>
</organism>
<evidence type="ECO:0000313" key="2">
    <source>
        <dbReference type="Proteomes" id="UP000248557"/>
    </source>
</evidence>
<dbReference type="AlphaFoldDB" id="A0A328Q2H9"/>
<accession>A0A328Q2H9</accession>
<reference evidence="1 2" key="1">
    <citation type="submission" date="2017-05" db="EMBL/GenBank/DDBJ databases">
        <title>Host range expansion of the Methanosphaera genus to humans and monogastric animals involves recent and extensive reduction in genome content.</title>
        <authorList>
            <person name="Hoedt E.C."/>
            <person name="Volmer J.G."/>
            <person name="Parks D.H."/>
            <person name="Rosewarne C.P."/>
            <person name="Denman S.E."/>
            <person name="Mcsweeney C.S."/>
            <person name="O Cuiv P."/>
            <person name="Hugenholtz P."/>
            <person name="Tyson G.W."/>
            <person name="Morrison M."/>
        </authorList>
    </citation>
    <scope>NUCLEOTIDE SEQUENCE [LARGE SCALE GENOMIC DNA]</scope>
    <source>
        <strain evidence="1 2">PA5</strain>
    </source>
</reference>
<name>A0A328Q2H9_9EURY</name>
<comment type="caution">
    <text evidence="1">The sequence shown here is derived from an EMBL/GenBank/DDBJ whole genome shotgun (WGS) entry which is preliminary data.</text>
</comment>
<sequence length="107" mass="13037">MKETYEYILSDVDNKSYNIKCKAEYNTENDYDTTYYFFDGDTWHKDFIDLNKISPENKEDKDKFEDFITRIHDYMVHGNLWKELKAMNDHDEISKEQYKLNIIANKL</sequence>
<proteinExistence type="predicted"/>
<evidence type="ECO:0000313" key="1">
    <source>
        <dbReference type="EMBL" id="RAP03743.1"/>
    </source>
</evidence>
<gene>
    <name evidence="1" type="ORF">CA615_00670</name>
</gene>
<dbReference type="EMBL" id="NGJK01000006">
    <property type="protein sequence ID" value="RAP03743.1"/>
    <property type="molecule type" value="Genomic_DNA"/>
</dbReference>
<protein>
    <submittedName>
        <fullName evidence="1">Uncharacterized protein</fullName>
    </submittedName>
</protein>
<dbReference type="Proteomes" id="UP000248557">
    <property type="component" value="Unassembled WGS sequence"/>
</dbReference>